<dbReference type="InterPro" id="IPR000160">
    <property type="entry name" value="GGDEF_dom"/>
</dbReference>
<gene>
    <name evidence="3" type="ORF">FYJ51_07720</name>
</gene>
<feature type="transmembrane region" description="Helical" evidence="1">
    <location>
        <begin position="36"/>
        <end position="57"/>
    </location>
</feature>
<feature type="domain" description="GGDEF" evidence="2">
    <location>
        <begin position="232"/>
        <end position="400"/>
    </location>
</feature>
<proteinExistence type="predicted"/>
<name>A0A7X2NSQ0_9FIRM</name>
<evidence type="ECO:0000256" key="1">
    <source>
        <dbReference type="SAM" id="Phobius"/>
    </source>
</evidence>
<comment type="caution">
    <text evidence="3">The sequence shown here is derived from an EMBL/GenBank/DDBJ whole genome shotgun (WGS) entry which is preliminary data.</text>
</comment>
<protein>
    <submittedName>
        <fullName evidence="3">GGDEF domain-containing protein</fullName>
    </submittedName>
</protein>
<keyword evidence="1" id="KW-0812">Transmembrane</keyword>
<feature type="transmembrane region" description="Helical" evidence="1">
    <location>
        <begin position="63"/>
        <end position="81"/>
    </location>
</feature>
<dbReference type="SMART" id="SM00267">
    <property type="entry name" value="GGDEF"/>
    <property type="match status" value="1"/>
</dbReference>
<dbReference type="AlphaFoldDB" id="A0A7X2NSQ0"/>
<dbReference type="PROSITE" id="PS50887">
    <property type="entry name" value="GGDEF"/>
    <property type="match status" value="1"/>
</dbReference>
<dbReference type="SUPFAM" id="SSF55073">
    <property type="entry name" value="Nucleotide cyclase"/>
    <property type="match status" value="2"/>
</dbReference>
<dbReference type="NCBIfam" id="TIGR00254">
    <property type="entry name" value="GGDEF"/>
    <property type="match status" value="1"/>
</dbReference>
<dbReference type="InterPro" id="IPR029787">
    <property type="entry name" value="Nucleotide_cyclase"/>
</dbReference>
<evidence type="ECO:0000313" key="4">
    <source>
        <dbReference type="Proteomes" id="UP000461880"/>
    </source>
</evidence>
<dbReference type="PANTHER" id="PTHR45138:SF9">
    <property type="entry name" value="DIGUANYLATE CYCLASE DGCM-RELATED"/>
    <property type="match status" value="1"/>
</dbReference>
<feature type="transmembrane region" description="Helical" evidence="1">
    <location>
        <begin position="165"/>
        <end position="186"/>
    </location>
</feature>
<dbReference type="CDD" id="cd01949">
    <property type="entry name" value="GGDEF"/>
    <property type="match status" value="1"/>
</dbReference>
<accession>A0A7X2NSQ0</accession>
<dbReference type="RefSeq" id="WP_154504736.1">
    <property type="nucleotide sequence ID" value="NZ_VUMN01000016.1"/>
</dbReference>
<sequence>MNGKQLKRLNCYGFETEQYDSCRELIGEENWKSARILNHILMVMMGIYAVLSLLGVINQGFAPYYGAAFGYTVLVEILFLMPHHRDPGNARTACIDIGSACSGLMFFGIIASIADPSQVATSFLVMQTLVALLLNYSLGQLMLVELGYMLIFDVSSYAVKAPEIAAGDVLNAFSFFLVSGFIAYFFHKERIHHYLISNHYHFMAHIDSLTGFLNHQYFFAETDRILTSGHGEDLVFDVIDIDRFKEINDRFGHQEGDYCIRAVTANMLWSLLHTAPNSCTDLIQVLFPEGKQAHIENPDASYRDFYSWGTDRFEKAAAAVGRIGGDEFAMLGGPDPMERVEQVENAIRTVILPDGSPITCSIGCVRIKARQGSKSVYKCADDALYEAKKNGRNQIRTAEEK</sequence>
<dbReference type="EMBL" id="VUMN01000016">
    <property type="protein sequence ID" value="MSS58794.1"/>
    <property type="molecule type" value="Genomic_DNA"/>
</dbReference>
<keyword evidence="4" id="KW-1185">Reference proteome</keyword>
<keyword evidence="1" id="KW-1133">Transmembrane helix</keyword>
<organism evidence="3 4">
    <name type="scientific">Stecheria intestinalis</name>
    <dbReference type="NCBI Taxonomy" id="2606630"/>
    <lineage>
        <taxon>Bacteria</taxon>
        <taxon>Bacillati</taxon>
        <taxon>Bacillota</taxon>
        <taxon>Erysipelotrichia</taxon>
        <taxon>Erysipelotrichales</taxon>
        <taxon>Erysipelotrichaceae</taxon>
        <taxon>Stecheria</taxon>
    </lineage>
</organism>
<dbReference type="InterPro" id="IPR043128">
    <property type="entry name" value="Rev_trsase/Diguanyl_cyclase"/>
</dbReference>
<reference evidence="3 4" key="1">
    <citation type="submission" date="2019-08" db="EMBL/GenBank/DDBJ databases">
        <title>In-depth cultivation of the pig gut microbiome towards novel bacterial diversity and tailored functional studies.</title>
        <authorList>
            <person name="Wylensek D."/>
            <person name="Hitch T.C.A."/>
            <person name="Clavel T."/>
        </authorList>
    </citation>
    <scope>NUCLEOTIDE SEQUENCE [LARGE SCALE GENOMIC DNA]</scope>
    <source>
        <strain evidence="3 4">Oil+RF-744-GAM-WT-6</strain>
    </source>
</reference>
<feature type="transmembrane region" description="Helical" evidence="1">
    <location>
        <begin position="93"/>
        <end position="113"/>
    </location>
</feature>
<dbReference type="Pfam" id="PF00990">
    <property type="entry name" value="GGDEF"/>
    <property type="match status" value="2"/>
</dbReference>
<dbReference type="InterPro" id="IPR050469">
    <property type="entry name" value="Diguanylate_Cyclase"/>
</dbReference>
<dbReference type="Gene3D" id="3.30.70.270">
    <property type="match status" value="1"/>
</dbReference>
<evidence type="ECO:0000259" key="2">
    <source>
        <dbReference type="PROSITE" id="PS50887"/>
    </source>
</evidence>
<dbReference type="GO" id="GO:0052621">
    <property type="term" value="F:diguanylate cyclase activity"/>
    <property type="evidence" value="ECO:0007669"/>
    <property type="project" value="TreeGrafter"/>
</dbReference>
<keyword evidence="1" id="KW-0472">Membrane</keyword>
<dbReference type="Proteomes" id="UP000461880">
    <property type="component" value="Unassembled WGS sequence"/>
</dbReference>
<evidence type="ECO:0000313" key="3">
    <source>
        <dbReference type="EMBL" id="MSS58794.1"/>
    </source>
</evidence>
<dbReference type="PANTHER" id="PTHR45138">
    <property type="entry name" value="REGULATORY COMPONENTS OF SENSORY TRANSDUCTION SYSTEM"/>
    <property type="match status" value="1"/>
</dbReference>